<feature type="transmembrane region" description="Helical" evidence="1">
    <location>
        <begin position="67"/>
        <end position="88"/>
    </location>
</feature>
<keyword evidence="1" id="KW-1133">Transmembrane helix</keyword>
<keyword evidence="1" id="KW-0472">Membrane</keyword>
<dbReference type="AlphaFoldDB" id="A0A2S7SZQ4"/>
<dbReference type="EMBL" id="PPSL01000002">
    <property type="protein sequence ID" value="PQJ12055.1"/>
    <property type="molecule type" value="Genomic_DNA"/>
</dbReference>
<protein>
    <submittedName>
        <fullName evidence="2">Uncharacterized protein</fullName>
    </submittedName>
</protein>
<proteinExistence type="predicted"/>
<evidence type="ECO:0000256" key="1">
    <source>
        <dbReference type="SAM" id="Phobius"/>
    </source>
</evidence>
<comment type="caution">
    <text evidence="2">The sequence shown here is derived from an EMBL/GenBank/DDBJ whole genome shotgun (WGS) entry which is preliminary data.</text>
</comment>
<name>A0A2S7SZQ4_9BACT</name>
<keyword evidence="3" id="KW-1185">Reference proteome</keyword>
<sequence>MRGRALFIISFIVIILFSWANVDYFGSVHNNAFGPTVNQIVHIIAFLLTAGIGYINWRQHDKWVNSLWLGLYALVLLLFLASGVLFHFTHNELIKRTGAGLRNRFTEPLPFLVFYLFTVLSKQLSRTTDTHNKKG</sequence>
<dbReference type="RefSeq" id="WP_105038934.1">
    <property type="nucleotide sequence ID" value="NZ_PPSL01000002.1"/>
</dbReference>
<gene>
    <name evidence="2" type="ORF">CJD36_009715</name>
</gene>
<reference evidence="2 3" key="1">
    <citation type="submission" date="2018-01" db="EMBL/GenBank/DDBJ databases">
        <title>A novel member of the phylum Bacteroidetes isolated from glacier ice.</title>
        <authorList>
            <person name="Liu Q."/>
            <person name="Xin Y.-H."/>
        </authorList>
    </citation>
    <scope>NUCLEOTIDE SEQUENCE [LARGE SCALE GENOMIC DNA]</scope>
    <source>
        <strain evidence="2 3">RB1R16</strain>
    </source>
</reference>
<feature type="transmembrane region" description="Helical" evidence="1">
    <location>
        <begin position="36"/>
        <end position="55"/>
    </location>
</feature>
<keyword evidence="1" id="KW-0812">Transmembrane</keyword>
<evidence type="ECO:0000313" key="2">
    <source>
        <dbReference type="EMBL" id="PQJ12055.1"/>
    </source>
</evidence>
<organism evidence="2 3">
    <name type="scientific">Flavipsychrobacter stenotrophus</name>
    <dbReference type="NCBI Taxonomy" id="2077091"/>
    <lineage>
        <taxon>Bacteria</taxon>
        <taxon>Pseudomonadati</taxon>
        <taxon>Bacteroidota</taxon>
        <taxon>Chitinophagia</taxon>
        <taxon>Chitinophagales</taxon>
        <taxon>Chitinophagaceae</taxon>
        <taxon>Flavipsychrobacter</taxon>
    </lineage>
</organism>
<evidence type="ECO:0000313" key="3">
    <source>
        <dbReference type="Proteomes" id="UP000239872"/>
    </source>
</evidence>
<feature type="transmembrane region" description="Helical" evidence="1">
    <location>
        <begin position="108"/>
        <end position="125"/>
    </location>
</feature>
<dbReference type="Proteomes" id="UP000239872">
    <property type="component" value="Unassembled WGS sequence"/>
</dbReference>
<accession>A0A2S7SZQ4</accession>